<keyword evidence="2" id="KW-1185">Reference proteome</keyword>
<proteinExistence type="predicted"/>
<dbReference type="Proteomes" id="UP000030754">
    <property type="component" value="Unassembled WGS sequence"/>
</dbReference>
<protein>
    <submittedName>
        <fullName evidence="1">Uncharacterized protein</fullName>
    </submittedName>
</protein>
<reference evidence="1" key="1">
    <citation type="submission" date="2013-10" db="EMBL/GenBank/DDBJ databases">
        <title>Genomic analysis of the causative agents of coccidiosis in chickens.</title>
        <authorList>
            <person name="Reid A.J."/>
            <person name="Blake D."/>
            <person name="Billington K."/>
            <person name="Browne H."/>
            <person name="Dunn M."/>
            <person name="Hung S."/>
            <person name="Kawahara F."/>
            <person name="Miranda-Saavedra D."/>
            <person name="Mourier T."/>
            <person name="Nagra H."/>
            <person name="Otto T.D."/>
            <person name="Rawlings N."/>
            <person name="Sanchez A."/>
            <person name="Sanders M."/>
            <person name="Subramaniam C."/>
            <person name="Tay Y."/>
            <person name="Dear P."/>
            <person name="Doerig C."/>
            <person name="Gruber A."/>
            <person name="Parkinson J."/>
            <person name="Shirley M."/>
            <person name="Wan K.L."/>
            <person name="Berriman M."/>
            <person name="Tomley F."/>
            <person name="Pain A."/>
        </authorList>
    </citation>
    <scope>NUCLEOTIDE SEQUENCE [LARGE SCALE GENOMIC DNA]</scope>
    <source>
        <strain evidence="1">Houghton</strain>
    </source>
</reference>
<gene>
    <name evidence="1" type="ORF">ENH_00024400</name>
</gene>
<organism evidence="1 2">
    <name type="scientific">Eimeria necatrix</name>
    <dbReference type="NCBI Taxonomy" id="51315"/>
    <lineage>
        <taxon>Eukaryota</taxon>
        <taxon>Sar</taxon>
        <taxon>Alveolata</taxon>
        <taxon>Apicomplexa</taxon>
        <taxon>Conoidasida</taxon>
        <taxon>Coccidia</taxon>
        <taxon>Eucoccidiorida</taxon>
        <taxon>Eimeriorina</taxon>
        <taxon>Eimeriidae</taxon>
        <taxon>Eimeria</taxon>
    </lineage>
</organism>
<sequence length="126" mass="13589">MCPVGTYGLQTAATGIDACAPCPVSSMASDYHQGNVDLSDQDGVEPCQQTSLDEVCDEACRETRPQLILKESTLIIDNPETSDGDKEFDLNDLIEHTGLATGSYDCTETQGCTVRMFDTTLGRHHA</sequence>
<accession>U6MQX4</accession>
<name>U6MQX4_9EIME</name>
<dbReference type="VEuPathDB" id="ToxoDB:ENH_00024400"/>
<dbReference type="RefSeq" id="XP_013435059.1">
    <property type="nucleotide sequence ID" value="XM_013579605.1"/>
</dbReference>
<reference evidence="1" key="2">
    <citation type="submission" date="2013-10" db="EMBL/GenBank/DDBJ databases">
        <authorList>
            <person name="Aslett M."/>
        </authorList>
    </citation>
    <scope>NUCLEOTIDE SEQUENCE [LARGE SCALE GENOMIC DNA]</scope>
    <source>
        <strain evidence="1">Houghton</strain>
    </source>
</reference>
<dbReference type="OrthoDB" id="10330427at2759"/>
<dbReference type="AlphaFoldDB" id="U6MQX4"/>
<dbReference type="GeneID" id="25472610"/>
<dbReference type="EMBL" id="HG723691">
    <property type="protein sequence ID" value="CDJ66592.1"/>
    <property type="molecule type" value="Genomic_DNA"/>
</dbReference>
<evidence type="ECO:0000313" key="2">
    <source>
        <dbReference type="Proteomes" id="UP000030754"/>
    </source>
</evidence>
<evidence type="ECO:0000313" key="1">
    <source>
        <dbReference type="EMBL" id="CDJ66592.1"/>
    </source>
</evidence>